<organism evidence="1 2">
    <name type="scientific">Xanthocytophaga agilis</name>
    <dbReference type="NCBI Taxonomy" id="3048010"/>
    <lineage>
        <taxon>Bacteria</taxon>
        <taxon>Pseudomonadati</taxon>
        <taxon>Bacteroidota</taxon>
        <taxon>Cytophagia</taxon>
        <taxon>Cytophagales</taxon>
        <taxon>Rhodocytophagaceae</taxon>
        <taxon>Xanthocytophaga</taxon>
    </lineage>
</organism>
<dbReference type="AlphaFoldDB" id="A0AAE3UHK5"/>
<gene>
    <name evidence="1" type="ORF">QNI22_18895</name>
</gene>
<dbReference type="RefSeq" id="WP_314513006.1">
    <property type="nucleotide sequence ID" value="NZ_JASJOU010000006.1"/>
</dbReference>
<dbReference type="EMBL" id="JASJOU010000006">
    <property type="protein sequence ID" value="MDJ1502743.1"/>
    <property type="molecule type" value="Genomic_DNA"/>
</dbReference>
<reference evidence="1" key="1">
    <citation type="submission" date="2023-05" db="EMBL/GenBank/DDBJ databases">
        <authorList>
            <person name="Zhang X."/>
        </authorList>
    </citation>
    <scope>NUCLEOTIDE SEQUENCE</scope>
    <source>
        <strain evidence="1">BD1B2-1</strain>
    </source>
</reference>
<name>A0AAE3UHK5_9BACT</name>
<evidence type="ECO:0000313" key="2">
    <source>
        <dbReference type="Proteomes" id="UP001232063"/>
    </source>
</evidence>
<sequence>MYFDRKKPYRGDKWGATFKHYLVLDDTNPKNKRDLIEGYSKDQGIPEPHDKVYLLNKIVRLCLSYLLDGRALCATIVQRPDKTYTWEHSHPILELYKTEYKILSQELVKNENVRDLNDLYEHIKQGKKISDLPVNRSKTQGKAFTKQLEVHLSSKTFDTHEKLIIYCRDKKEEGYEYGLLTDFYREYCDKWFSGKN</sequence>
<dbReference type="Proteomes" id="UP001232063">
    <property type="component" value="Unassembled WGS sequence"/>
</dbReference>
<keyword evidence="2" id="KW-1185">Reference proteome</keyword>
<accession>A0AAE3UHK5</accession>
<protein>
    <submittedName>
        <fullName evidence="1">Uncharacterized protein</fullName>
    </submittedName>
</protein>
<evidence type="ECO:0000313" key="1">
    <source>
        <dbReference type="EMBL" id="MDJ1502743.1"/>
    </source>
</evidence>
<proteinExistence type="predicted"/>
<comment type="caution">
    <text evidence="1">The sequence shown here is derived from an EMBL/GenBank/DDBJ whole genome shotgun (WGS) entry which is preliminary data.</text>
</comment>